<organism evidence="11 12">
    <name type="scientific">Cryoendolithus antarcticus</name>
    <dbReference type="NCBI Taxonomy" id="1507870"/>
    <lineage>
        <taxon>Eukaryota</taxon>
        <taxon>Fungi</taxon>
        <taxon>Dikarya</taxon>
        <taxon>Ascomycota</taxon>
        <taxon>Pezizomycotina</taxon>
        <taxon>Dothideomycetes</taxon>
        <taxon>Dothideomycetidae</taxon>
        <taxon>Cladosporiales</taxon>
        <taxon>Cladosporiaceae</taxon>
        <taxon>Cryoendolithus</taxon>
    </lineage>
</organism>
<reference evidence="12" key="1">
    <citation type="submission" date="2017-03" db="EMBL/GenBank/DDBJ databases">
        <title>Genomes of endolithic fungi from Antarctica.</title>
        <authorList>
            <person name="Coleine C."/>
            <person name="Masonjones S."/>
            <person name="Stajich J.E."/>
        </authorList>
    </citation>
    <scope>NUCLEOTIDE SEQUENCE [LARGE SCALE GENOMIC DNA]</scope>
    <source>
        <strain evidence="12">CCFEE 5527</strain>
    </source>
</reference>
<comment type="subcellular location">
    <subcellularLocation>
        <location evidence="1">Membrane</location>
        <topology evidence="1">Multi-pass membrane protein</topology>
    </subcellularLocation>
</comment>
<feature type="compositionally biased region" description="Basic and acidic residues" evidence="9">
    <location>
        <begin position="298"/>
        <end position="315"/>
    </location>
</feature>
<feature type="compositionally biased region" description="Basic and acidic residues" evidence="9">
    <location>
        <begin position="339"/>
        <end position="348"/>
    </location>
</feature>
<dbReference type="InterPro" id="IPR001104">
    <property type="entry name" value="3-oxo-5_a-steroid_4-DH_C"/>
</dbReference>
<evidence type="ECO:0000256" key="7">
    <source>
        <dbReference type="ARBA" id="ARBA00023098"/>
    </source>
</evidence>
<evidence type="ECO:0000256" key="9">
    <source>
        <dbReference type="SAM" id="MobiDB-lite"/>
    </source>
</evidence>
<dbReference type="Pfam" id="PF02544">
    <property type="entry name" value="Steroid_dh"/>
    <property type="match status" value="1"/>
</dbReference>
<evidence type="ECO:0000256" key="3">
    <source>
        <dbReference type="ARBA" id="ARBA00022516"/>
    </source>
</evidence>
<dbReference type="PANTHER" id="PTHR10556">
    <property type="entry name" value="3-OXO-5-ALPHA-STEROID 4-DEHYDROGENASE"/>
    <property type="match status" value="1"/>
</dbReference>
<name>A0A1V8TAR4_9PEZI</name>
<accession>A0A1V8TAR4</accession>
<protein>
    <recommendedName>
        <fullName evidence="10">3-oxo-5-alpha-steroid 4-dehydrogenase C-terminal domain-containing protein</fullName>
    </recommendedName>
</protein>
<keyword evidence="7" id="KW-0443">Lipid metabolism</keyword>
<keyword evidence="4" id="KW-0812">Transmembrane</keyword>
<keyword evidence="6" id="KW-0560">Oxidoreductase</keyword>
<comment type="caution">
    <text evidence="11">The sequence shown here is derived from an EMBL/GenBank/DDBJ whole genome shotgun (WGS) entry which is preliminary data.</text>
</comment>
<evidence type="ECO:0000256" key="8">
    <source>
        <dbReference type="ARBA" id="ARBA00023136"/>
    </source>
</evidence>
<dbReference type="InterPro" id="IPR039357">
    <property type="entry name" value="SRD5A/TECR"/>
</dbReference>
<dbReference type="EMBL" id="NAJO01000012">
    <property type="protein sequence ID" value="OQO08272.1"/>
    <property type="molecule type" value="Genomic_DNA"/>
</dbReference>
<dbReference type="PROSITE" id="PS50244">
    <property type="entry name" value="S5A_REDUCTASE"/>
    <property type="match status" value="1"/>
</dbReference>
<dbReference type="Gene3D" id="1.20.120.1630">
    <property type="match status" value="1"/>
</dbReference>
<dbReference type="InParanoid" id="A0A1V8TAR4"/>
<evidence type="ECO:0000313" key="11">
    <source>
        <dbReference type="EMBL" id="OQO08272.1"/>
    </source>
</evidence>
<gene>
    <name evidence="11" type="ORF">B0A48_06142</name>
</gene>
<keyword evidence="12" id="KW-1185">Reference proteome</keyword>
<dbReference type="FunCoup" id="A0A1V8TAR4">
    <property type="interactions" value="738"/>
</dbReference>
<evidence type="ECO:0000256" key="6">
    <source>
        <dbReference type="ARBA" id="ARBA00023002"/>
    </source>
</evidence>
<evidence type="ECO:0000256" key="5">
    <source>
        <dbReference type="ARBA" id="ARBA00022989"/>
    </source>
</evidence>
<evidence type="ECO:0000256" key="1">
    <source>
        <dbReference type="ARBA" id="ARBA00004141"/>
    </source>
</evidence>
<dbReference type="PANTHER" id="PTHR10556:SF28">
    <property type="entry name" value="VERY-LONG-CHAIN ENOYL-COA REDUCTASE"/>
    <property type="match status" value="1"/>
</dbReference>
<keyword evidence="8" id="KW-0472">Membrane</keyword>
<evidence type="ECO:0000256" key="4">
    <source>
        <dbReference type="ARBA" id="ARBA00022692"/>
    </source>
</evidence>
<feature type="compositionally biased region" description="Gly residues" evidence="9">
    <location>
        <begin position="351"/>
        <end position="361"/>
    </location>
</feature>
<evidence type="ECO:0000256" key="2">
    <source>
        <dbReference type="ARBA" id="ARBA00007742"/>
    </source>
</evidence>
<feature type="domain" description="3-oxo-5-alpha-steroid 4-dehydrogenase C-terminal" evidence="10">
    <location>
        <begin position="165"/>
        <end position="307"/>
    </location>
</feature>
<dbReference type="OrthoDB" id="540503at2759"/>
<keyword evidence="3" id="KW-0444">Lipid biosynthesis</keyword>
<dbReference type="STRING" id="1507870.A0A1V8TAR4"/>
<dbReference type="AlphaFoldDB" id="A0A1V8TAR4"/>
<proteinExistence type="inferred from homology"/>
<evidence type="ECO:0000259" key="10">
    <source>
        <dbReference type="Pfam" id="PF02544"/>
    </source>
</evidence>
<sequence length="368" mass="40184">MATKPVTLKVQPRGKPIRKLPSEAKLYIQGSTSDLYHRIAAESDSSIHRLRITKSDGSLVPNDKTTTVASVGLQDGDIVQVKDLGPQIAWQTVFLIEYLGPLLIHPLFYYLRPQIYGRSALSKTLLSTTASSPSTLQTLSFWMIMLHFAKRELETLFVHRFSNATMPMTNIFKNSAHYWLASGLLIAWSSYSPTSLTASNGTPGITYAGLAMYVVGELANLNAHLELRSLRSAGGTERGIPKGLGFNLVTCPNYMFESLAWAGILLVNRNWGTAVFVALAVGQMGVWAKKKERRYRKEGAGKYQKKKADIDGENKKSRKCKSAELADSDNDSDCARPAPIEKFKREDGSGDDGAGTGGMCENGGIAAA</sequence>
<feature type="region of interest" description="Disordered" evidence="9">
    <location>
        <begin position="298"/>
        <end position="368"/>
    </location>
</feature>
<dbReference type="GO" id="GO:0016627">
    <property type="term" value="F:oxidoreductase activity, acting on the CH-CH group of donors"/>
    <property type="evidence" value="ECO:0007669"/>
    <property type="project" value="InterPro"/>
</dbReference>
<dbReference type="GO" id="GO:0016020">
    <property type="term" value="C:membrane"/>
    <property type="evidence" value="ECO:0007669"/>
    <property type="project" value="UniProtKB-SubCell"/>
</dbReference>
<dbReference type="GO" id="GO:0042761">
    <property type="term" value="P:very long-chain fatty acid biosynthetic process"/>
    <property type="evidence" value="ECO:0007669"/>
    <property type="project" value="TreeGrafter"/>
</dbReference>
<comment type="similarity">
    <text evidence="2">Belongs to the steroid 5-alpha reductase family.</text>
</comment>
<dbReference type="Proteomes" id="UP000192596">
    <property type="component" value="Unassembled WGS sequence"/>
</dbReference>
<evidence type="ECO:0000313" key="12">
    <source>
        <dbReference type="Proteomes" id="UP000192596"/>
    </source>
</evidence>
<keyword evidence="5" id="KW-1133">Transmembrane helix</keyword>